<dbReference type="EMBL" id="RZNY01000002">
    <property type="protein sequence ID" value="RUT48264.1"/>
    <property type="molecule type" value="Genomic_DNA"/>
</dbReference>
<dbReference type="Proteomes" id="UP000279446">
    <property type="component" value="Unassembled WGS sequence"/>
</dbReference>
<dbReference type="AlphaFoldDB" id="A0A433YEG1"/>
<keyword evidence="1" id="KW-1133">Transmembrane helix</keyword>
<evidence type="ECO:0000313" key="2">
    <source>
        <dbReference type="EMBL" id="RUT48264.1"/>
    </source>
</evidence>
<name>A0A433YEG1_9BACL</name>
<feature type="transmembrane region" description="Helical" evidence="1">
    <location>
        <begin position="73"/>
        <end position="94"/>
    </location>
</feature>
<protein>
    <submittedName>
        <fullName evidence="2">Uncharacterized protein</fullName>
    </submittedName>
</protein>
<dbReference type="RefSeq" id="WP_127190685.1">
    <property type="nucleotide sequence ID" value="NZ_RZNY01000002.1"/>
</dbReference>
<proteinExistence type="predicted"/>
<evidence type="ECO:0000256" key="1">
    <source>
        <dbReference type="SAM" id="Phobius"/>
    </source>
</evidence>
<reference evidence="2 3" key="1">
    <citation type="submission" date="2018-12" db="EMBL/GenBank/DDBJ databases">
        <authorList>
            <person name="Sun L."/>
            <person name="Chen Z."/>
        </authorList>
    </citation>
    <scope>NUCLEOTIDE SEQUENCE [LARGE SCALE GENOMIC DNA]</scope>
    <source>
        <strain evidence="2 3">DSM 15890</strain>
    </source>
</reference>
<feature type="transmembrane region" description="Helical" evidence="1">
    <location>
        <begin position="36"/>
        <end position="61"/>
    </location>
</feature>
<organism evidence="2 3">
    <name type="scientific">Paenibacillus anaericanus</name>
    <dbReference type="NCBI Taxonomy" id="170367"/>
    <lineage>
        <taxon>Bacteria</taxon>
        <taxon>Bacillati</taxon>
        <taxon>Bacillota</taxon>
        <taxon>Bacilli</taxon>
        <taxon>Bacillales</taxon>
        <taxon>Paenibacillaceae</taxon>
        <taxon>Paenibacillus</taxon>
    </lineage>
</organism>
<gene>
    <name evidence="2" type="ORF">EJP82_03800</name>
</gene>
<keyword evidence="3" id="KW-1185">Reference proteome</keyword>
<keyword evidence="1" id="KW-0472">Membrane</keyword>
<dbReference type="OrthoDB" id="2611533at2"/>
<feature type="transmembrane region" description="Helical" evidence="1">
    <location>
        <begin position="12"/>
        <end position="30"/>
    </location>
</feature>
<feature type="transmembrane region" description="Helical" evidence="1">
    <location>
        <begin position="106"/>
        <end position="127"/>
    </location>
</feature>
<evidence type="ECO:0000313" key="3">
    <source>
        <dbReference type="Proteomes" id="UP000279446"/>
    </source>
</evidence>
<comment type="caution">
    <text evidence="2">The sequence shown here is derived from an EMBL/GenBank/DDBJ whole genome shotgun (WGS) entry which is preliminary data.</text>
</comment>
<keyword evidence="1" id="KW-0812">Transmembrane</keyword>
<accession>A0A433YEG1</accession>
<sequence length="246" mass="28098">MTINRYGTRITLVLYLVGLVSTWIVFMTLLDNSNSLGSFWISLSAVLLAETLLWLYASYLFPNLDRVKRNLPGYLGLGVVILSYLIVVFVYSFFTRFSDLALSGYILIHSITLACTIIASGLILLYLKSTMDHEEDTRSQLVNLHEIESALKEVQLMIKSMKDPQVKEMESIIAALIEKVHYSDPVIPRSILHMDHELINHIYLLEEKVTGMASGNQEHSFKMIVHHLHDLTRRLAHRNEQVLLAK</sequence>